<keyword evidence="1" id="KW-0472">Membrane</keyword>
<reference evidence="3" key="1">
    <citation type="submission" date="2022-11" db="UniProtKB">
        <authorList>
            <consortium name="WormBaseParasite"/>
        </authorList>
    </citation>
    <scope>IDENTIFICATION</scope>
</reference>
<keyword evidence="2" id="KW-1185">Reference proteome</keyword>
<evidence type="ECO:0000313" key="3">
    <source>
        <dbReference type="WBParaSite" id="PDA_v2.g26189.t1"/>
    </source>
</evidence>
<sequence length="345" mass="40092">MGDSKECLLFYYRNINFPNATAETEILCQIFRSINPFLNWSLGSSLILFLSLIIIVTTFGQIKENYKWFVLHYAVTSWLIRVIHLSYLIYIVPSDRPPFFKFLLSLYPYFNHIAITSLLPLTINRFMRLYFAKKYEKMFKLKNIFIFLIIYDMIILAIVYVMIMLKQNILMEYVIMMPLSVISIILSLLIFGKIHGMKKMASESSASENRSLKDLQKAAIICVVQPLGFLIYNTLIFIGEGINIQISSADSPLNVPDSWIKLYLIISTFYPFTYLIAMLADTCLMLFSLRTYRNGMTFIWYKMILRTEPPPSSTAHELFVKTIHPTTTRTPNTFQQSSFLTTSVK</sequence>
<evidence type="ECO:0000313" key="2">
    <source>
        <dbReference type="Proteomes" id="UP000887578"/>
    </source>
</evidence>
<feature type="transmembrane region" description="Helical" evidence="1">
    <location>
        <begin position="102"/>
        <end position="123"/>
    </location>
</feature>
<accession>A0A914Q4J0</accession>
<dbReference type="Proteomes" id="UP000887578">
    <property type="component" value="Unplaced"/>
</dbReference>
<dbReference type="WBParaSite" id="PDA_v2.g26189.t1">
    <property type="protein sequence ID" value="PDA_v2.g26189.t1"/>
    <property type="gene ID" value="PDA_v2.g26189"/>
</dbReference>
<feature type="transmembrane region" description="Helical" evidence="1">
    <location>
        <begin position="68"/>
        <end position="90"/>
    </location>
</feature>
<feature type="transmembrane region" description="Helical" evidence="1">
    <location>
        <begin position="144"/>
        <end position="163"/>
    </location>
</feature>
<protein>
    <submittedName>
        <fullName evidence="3">Uncharacterized protein</fullName>
    </submittedName>
</protein>
<dbReference type="AlphaFoldDB" id="A0A914Q4J0"/>
<evidence type="ECO:0000256" key="1">
    <source>
        <dbReference type="SAM" id="Phobius"/>
    </source>
</evidence>
<feature type="transmembrane region" description="Helical" evidence="1">
    <location>
        <begin position="169"/>
        <end position="191"/>
    </location>
</feature>
<keyword evidence="1" id="KW-0812">Transmembrane</keyword>
<keyword evidence="1" id="KW-1133">Transmembrane helix</keyword>
<organism evidence="2 3">
    <name type="scientific">Panagrolaimus davidi</name>
    <dbReference type="NCBI Taxonomy" id="227884"/>
    <lineage>
        <taxon>Eukaryota</taxon>
        <taxon>Metazoa</taxon>
        <taxon>Ecdysozoa</taxon>
        <taxon>Nematoda</taxon>
        <taxon>Chromadorea</taxon>
        <taxon>Rhabditida</taxon>
        <taxon>Tylenchina</taxon>
        <taxon>Panagrolaimomorpha</taxon>
        <taxon>Panagrolaimoidea</taxon>
        <taxon>Panagrolaimidae</taxon>
        <taxon>Panagrolaimus</taxon>
    </lineage>
</organism>
<feature type="transmembrane region" description="Helical" evidence="1">
    <location>
        <begin position="37"/>
        <end position="56"/>
    </location>
</feature>
<name>A0A914Q4J0_9BILA</name>
<feature type="transmembrane region" description="Helical" evidence="1">
    <location>
        <begin position="262"/>
        <end position="287"/>
    </location>
</feature>
<feature type="transmembrane region" description="Helical" evidence="1">
    <location>
        <begin position="218"/>
        <end position="242"/>
    </location>
</feature>
<proteinExistence type="predicted"/>